<organism evidence="2 3">
    <name type="scientific">Rhizobium leguminosarum</name>
    <dbReference type="NCBI Taxonomy" id="384"/>
    <lineage>
        <taxon>Bacteria</taxon>
        <taxon>Pseudomonadati</taxon>
        <taxon>Pseudomonadota</taxon>
        <taxon>Alphaproteobacteria</taxon>
        <taxon>Hyphomicrobiales</taxon>
        <taxon>Rhizobiaceae</taxon>
        <taxon>Rhizobium/Agrobacterium group</taxon>
        <taxon>Rhizobium</taxon>
    </lineage>
</organism>
<evidence type="ECO:0000313" key="3">
    <source>
        <dbReference type="Proteomes" id="UP000471560"/>
    </source>
</evidence>
<comment type="caution">
    <text evidence="2">The sequence shown here is derived from an EMBL/GenBank/DDBJ whole genome shotgun (WGS) entry which is preliminary data.</text>
</comment>
<gene>
    <name evidence="2" type="ORF">GR204_35190</name>
</gene>
<dbReference type="AlphaFoldDB" id="A0A6P0BJP9"/>
<proteinExistence type="predicted"/>
<evidence type="ECO:0000313" key="2">
    <source>
        <dbReference type="EMBL" id="NEI39104.1"/>
    </source>
</evidence>
<dbReference type="EMBL" id="WUEZ01000092">
    <property type="protein sequence ID" value="NEI39104.1"/>
    <property type="molecule type" value="Genomic_DNA"/>
</dbReference>
<protein>
    <recommendedName>
        <fullName evidence="1">Transposase zinc-ribbon domain-containing protein</fullName>
    </recommendedName>
</protein>
<evidence type="ECO:0000259" key="1">
    <source>
        <dbReference type="Pfam" id="PF12760"/>
    </source>
</evidence>
<dbReference type="RefSeq" id="WP_164579498.1">
    <property type="nucleotide sequence ID" value="NZ_WUEZ01000092.1"/>
</dbReference>
<dbReference type="Pfam" id="PF12760">
    <property type="entry name" value="Zn_ribbon_IS1595"/>
    <property type="match status" value="1"/>
</dbReference>
<accession>A0A6P0BJP9</accession>
<name>A0A6P0BJP9_RHILE</name>
<dbReference type="InterPro" id="IPR024442">
    <property type="entry name" value="Transposase_Zn_ribbon"/>
</dbReference>
<dbReference type="Proteomes" id="UP000471560">
    <property type="component" value="Unassembled WGS sequence"/>
</dbReference>
<sequence>MVTWVKERANDVPTARNPPRAAVMIILPLKSRPCLAELSMHLRGIDRDASSMARSQSSRFSNEANRKVLLLDCRRYRCAWPDPKEGFGQHPLLRPDGRNLDPEKVWSLTEDAAYGLFVDFRWADNSGNPYCPRCGCLEPWVCKFLEANQAFVVIEAVSFFFRELSCGRYYR</sequence>
<reference evidence="2 3" key="1">
    <citation type="submission" date="2019-12" db="EMBL/GenBank/DDBJ databases">
        <title>Rhizobium genotypes associated with high levels of biological nitrogen fixation by grain legumes in a temperate-maritime cropping system.</title>
        <authorList>
            <person name="Maluk M."/>
            <person name="Francesc Ferrando Molina F."/>
            <person name="Lopez Del Egido L."/>
            <person name="Lafos M."/>
            <person name="Langarica-Fuentes A."/>
            <person name="Gebre Yohannes G."/>
            <person name="Young M.W."/>
            <person name="Martin P."/>
            <person name="Gantlett R."/>
            <person name="Kenicer G."/>
            <person name="Hawes C."/>
            <person name="Begg G.S."/>
            <person name="Quilliam R.S."/>
            <person name="Squire G.R."/>
            <person name="Poole P.S."/>
            <person name="Young P.W."/>
            <person name="Iannetta P.M."/>
            <person name="James E.K."/>
        </authorList>
    </citation>
    <scope>NUCLEOTIDE SEQUENCE [LARGE SCALE GENOMIC DNA]</scope>
    <source>
        <strain evidence="2 3">JHI1096</strain>
    </source>
</reference>
<feature type="domain" description="Transposase zinc-ribbon" evidence="1">
    <location>
        <begin position="108"/>
        <end position="141"/>
    </location>
</feature>